<keyword evidence="2" id="KW-1185">Reference proteome</keyword>
<name>A0ACA8E2P2_9GAMM</name>
<organism evidence="1 2">
    <name type="scientific">Pseudoalteromonas agarivorans DSM 14585</name>
    <dbReference type="NCBI Taxonomy" id="1312369"/>
    <lineage>
        <taxon>Bacteria</taxon>
        <taxon>Pseudomonadati</taxon>
        <taxon>Pseudomonadota</taxon>
        <taxon>Gammaproteobacteria</taxon>
        <taxon>Alteromonadales</taxon>
        <taxon>Pseudoalteromonadaceae</taxon>
        <taxon>Pseudoalteromonas</taxon>
    </lineage>
</organism>
<dbReference type="Proteomes" id="UP000217277">
    <property type="component" value="Chromosome II"/>
</dbReference>
<dbReference type="EMBL" id="CP011012">
    <property type="protein sequence ID" value="ATC84431.1"/>
    <property type="molecule type" value="Genomic_DNA"/>
</dbReference>
<evidence type="ECO:0000313" key="1">
    <source>
        <dbReference type="EMBL" id="ATC84431.1"/>
    </source>
</evidence>
<accession>A0ACA8E2P2</accession>
<protein>
    <submittedName>
        <fullName evidence="1">Uncharacterized protein</fullName>
    </submittedName>
</protein>
<sequence>MYASFKEMPPVLKFLTGMAIFFIFLFLKATVPGMFGTFTYNGEVLEFNEIWKRGFGVPLIIIGLLVPLSGVSILLKQKYSRHFYCFALAIAVSMPAVEERDFYALVFFLIVPVAAAVYLFSFNEVRRYYGT</sequence>
<gene>
    <name evidence="1" type="ORF">PAGA_b0541</name>
</gene>
<evidence type="ECO:0000313" key="2">
    <source>
        <dbReference type="Proteomes" id="UP000217277"/>
    </source>
</evidence>
<proteinExistence type="predicted"/>
<reference evidence="1" key="1">
    <citation type="submission" date="2015-03" db="EMBL/GenBank/DDBJ databases">
        <authorList>
            <person name="Xie B.-B."/>
            <person name="Rong J.-C."/>
            <person name="Qin Q.-L."/>
            <person name="Zhang Y.-Z."/>
        </authorList>
    </citation>
    <scope>NUCLEOTIDE SEQUENCE</scope>
    <source>
        <strain evidence="1">DSM 14585</strain>
    </source>
</reference>